<evidence type="ECO:0000313" key="1">
    <source>
        <dbReference type="EMBL" id="OOR87900.1"/>
    </source>
</evidence>
<dbReference type="EMBL" id="UGQE01000004">
    <property type="protein sequence ID" value="STZ14601.1"/>
    <property type="molecule type" value="Genomic_DNA"/>
</dbReference>
<evidence type="ECO:0000313" key="2">
    <source>
        <dbReference type="EMBL" id="STZ14601.1"/>
    </source>
</evidence>
<proteinExistence type="predicted"/>
<dbReference type="Proteomes" id="UP000190435">
    <property type="component" value="Unassembled WGS sequence"/>
</dbReference>
<organism evidence="1 3">
    <name type="scientific">Moraxella caviae</name>
    <dbReference type="NCBI Taxonomy" id="34060"/>
    <lineage>
        <taxon>Bacteria</taxon>
        <taxon>Pseudomonadati</taxon>
        <taxon>Pseudomonadota</taxon>
        <taxon>Gammaproteobacteria</taxon>
        <taxon>Moraxellales</taxon>
        <taxon>Moraxellaceae</taxon>
        <taxon>Moraxella</taxon>
    </lineage>
</organism>
<reference evidence="1 3" key="1">
    <citation type="submission" date="2017-02" db="EMBL/GenBank/DDBJ databases">
        <title>Draft genome sequence of Moraxella caviae CCUG 355 type strain.</title>
        <authorList>
            <person name="Engstrom-Jakobsson H."/>
            <person name="Salva-Serra F."/>
            <person name="Thorell K."/>
            <person name="Gonzales-Siles L."/>
            <person name="Karlsson R."/>
            <person name="Boulund F."/>
            <person name="Engstrand L."/>
            <person name="Moore E."/>
        </authorList>
    </citation>
    <scope>NUCLEOTIDE SEQUENCE [LARGE SCALE GENOMIC DNA]</scope>
    <source>
        <strain evidence="1 3">CCUG 355</strain>
    </source>
</reference>
<dbReference type="AlphaFoldDB" id="A0A1S9ZWS6"/>
<protein>
    <submittedName>
        <fullName evidence="1">Uncharacterized protein</fullName>
    </submittedName>
</protein>
<name>A0A1S9ZWS6_9GAMM</name>
<dbReference type="RefSeq" id="WP_078277238.1">
    <property type="nucleotide sequence ID" value="NZ_CAACXO010000030.1"/>
</dbReference>
<keyword evidence="3" id="KW-1185">Reference proteome</keyword>
<dbReference type="Proteomes" id="UP000255279">
    <property type="component" value="Unassembled WGS sequence"/>
</dbReference>
<accession>A0A1S9ZWS6</accession>
<gene>
    <name evidence="1" type="ORF">B0181_09370</name>
    <name evidence="2" type="ORF">NCTC10293_02196</name>
</gene>
<reference evidence="2 4" key="2">
    <citation type="submission" date="2018-06" db="EMBL/GenBank/DDBJ databases">
        <authorList>
            <consortium name="Pathogen Informatics"/>
            <person name="Doyle S."/>
        </authorList>
    </citation>
    <scope>NUCLEOTIDE SEQUENCE [LARGE SCALE GENOMIC DNA]</scope>
    <source>
        <strain evidence="2 4">NCTC10293</strain>
    </source>
</reference>
<sequence length="156" mass="18606">MTKTTKQKQSKKLYHQKVQEFFEQHNQTIDYALFIRADVFDDSTIKTITQSCKMNVNYQWDGVDRFPEILDKMQYFDKCYVFDQQDIIKYPNHGFILSNNFYFEKSDGQNNQTAYFIGAHIADRIPTILEFLKVANRIDLPTDFYITHADKKRGLY</sequence>
<evidence type="ECO:0000313" key="3">
    <source>
        <dbReference type="Proteomes" id="UP000190435"/>
    </source>
</evidence>
<dbReference type="EMBL" id="MUXU01000059">
    <property type="protein sequence ID" value="OOR87900.1"/>
    <property type="molecule type" value="Genomic_DNA"/>
</dbReference>
<evidence type="ECO:0000313" key="4">
    <source>
        <dbReference type="Proteomes" id="UP000255279"/>
    </source>
</evidence>